<keyword evidence="6" id="KW-0368">Histidine biosynthesis</keyword>
<dbReference type="GO" id="GO:0004400">
    <property type="term" value="F:histidinol-phosphate transaminase activity"/>
    <property type="evidence" value="ECO:0007669"/>
    <property type="project" value="UniProtKB-UniRule"/>
</dbReference>
<comment type="cofactor">
    <cofactor evidence="1 6">
        <name>pyridoxal 5'-phosphate</name>
        <dbReference type="ChEBI" id="CHEBI:597326"/>
    </cofactor>
</comment>
<dbReference type="EC" id="2.6.1.9" evidence="6"/>
<dbReference type="InterPro" id="IPR004839">
    <property type="entry name" value="Aminotransferase_I/II_large"/>
</dbReference>
<evidence type="ECO:0000256" key="3">
    <source>
        <dbReference type="ARBA" id="ARBA00022576"/>
    </source>
</evidence>
<evidence type="ECO:0000256" key="1">
    <source>
        <dbReference type="ARBA" id="ARBA00001933"/>
    </source>
</evidence>
<keyword evidence="9" id="KW-1185">Reference proteome</keyword>
<dbReference type="RefSeq" id="WP_323377216.1">
    <property type="nucleotide sequence ID" value="NZ_WEGJ01000003.1"/>
</dbReference>
<dbReference type="InterPro" id="IPR050106">
    <property type="entry name" value="HistidinolP_aminotransfase"/>
</dbReference>
<dbReference type="UniPathway" id="UPA00031">
    <property type="reaction ID" value="UER00012"/>
</dbReference>
<comment type="catalytic activity">
    <reaction evidence="6">
        <text>L-histidinol phosphate + 2-oxoglutarate = 3-(imidazol-4-yl)-2-oxopropyl phosphate + L-glutamate</text>
        <dbReference type="Rhea" id="RHEA:23744"/>
        <dbReference type="ChEBI" id="CHEBI:16810"/>
        <dbReference type="ChEBI" id="CHEBI:29985"/>
        <dbReference type="ChEBI" id="CHEBI:57766"/>
        <dbReference type="ChEBI" id="CHEBI:57980"/>
        <dbReference type="EC" id="2.6.1.9"/>
    </reaction>
</comment>
<evidence type="ECO:0000256" key="5">
    <source>
        <dbReference type="ARBA" id="ARBA00022898"/>
    </source>
</evidence>
<evidence type="ECO:0000256" key="2">
    <source>
        <dbReference type="ARBA" id="ARBA00011738"/>
    </source>
</evidence>
<keyword evidence="3 6" id="KW-0032">Aminotransferase</keyword>
<comment type="pathway">
    <text evidence="6">Amino-acid biosynthesis; L-histidine biosynthesis; L-histidine from 5-phospho-alpha-D-ribose 1-diphosphate: step 7/9.</text>
</comment>
<dbReference type="PROSITE" id="PS00599">
    <property type="entry name" value="AA_TRANSFER_CLASS_2"/>
    <property type="match status" value="1"/>
</dbReference>
<dbReference type="Gene3D" id="3.40.640.10">
    <property type="entry name" value="Type I PLP-dependent aspartate aminotransferase-like (Major domain)"/>
    <property type="match status" value="1"/>
</dbReference>
<proteinExistence type="inferred from homology"/>
<dbReference type="PANTHER" id="PTHR43643">
    <property type="entry name" value="HISTIDINOL-PHOSPHATE AMINOTRANSFERASE 2"/>
    <property type="match status" value="1"/>
</dbReference>
<dbReference type="CDD" id="cd00609">
    <property type="entry name" value="AAT_like"/>
    <property type="match status" value="1"/>
</dbReference>
<keyword evidence="4 6" id="KW-0808">Transferase</keyword>
<dbReference type="InterPro" id="IPR005861">
    <property type="entry name" value="HisP_aminotrans"/>
</dbReference>
<dbReference type="InterPro" id="IPR001917">
    <property type="entry name" value="Aminotrans_II_pyridoxalP_BS"/>
</dbReference>
<evidence type="ECO:0000313" key="9">
    <source>
        <dbReference type="Proteomes" id="UP000466345"/>
    </source>
</evidence>
<dbReference type="Gene3D" id="3.90.1150.10">
    <property type="entry name" value="Aspartate Aminotransferase, domain 1"/>
    <property type="match status" value="1"/>
</dbReference>
<dbReference type="InterPro" id="IPR015422">
    <property type="entry name" value="PyrdxlP-dep_Trfase_small"/>
</dbReference>
<comment type="subunit">
    <text evidence="2 6">Homodimer.</text>
</comment>
<protein>
    <recommendedName>
        <fullName evidence="6">Histidinol-phosphate aminotransferase</fullName>
        <ecNumber evidence="6">2.6.1.9</ecNumber>
    </recommendedName>
    <alternativeName>
        <fullName evidence="6">Imidazole acetol-phosphate transaminase</fullName>
    </alternativeName>
</protein>
<dbReference type="GO" id="GO:0000105">
    <property type="term" value="P:L-histidine biosynthetic process"/>
    <property type="evidence" value="ECO:0007669"/>
    <property type="project" value="UniProtKB-UniRule"/>
</dbReference>
<dbReference type="AlphaFoldDB" id="A0A7K0CCW8"/>
<organism evidence="8 9">
    <name type="scientific">Streptomyces smaragdinus</name>
    <dbReference type="NCBI Taxonomy" id="2585196"/>
    <lineage>
        <taxon>Bacteria</taxon>
        <taxon>Bacillati</taxon>
        <taxon>Actinomycetota</taxon>
        <taxon>Actinomycetes</taxon>
        <taxon>Kitasatosporales</taxon>
        <taxon>Streptomycetaceae</taxon>
        <taxon>Streptomyces</taxon>
    </lineage>
</organism>
<evidence type="ECO:0000313" key="8">
    <source>
        <dbReference type="EMBL" id="MQY11310.1"/>
    </source>
</evidence>
<comment type="caution">
    <text evidence="8">The sequence shown here is derived from an EMBL/GenBank/DDBJ whole genome shotgun (WGS) entry which is preliminary data.</text>
</comment>
<dbReference type="InterPro" id="IPR015424">
    <property type="entry name" value="PyrdxlP-dep_Trfase"/>
</dbReference>
<comment type="similarity">
    <text evidence="6">Belongs to the class-II pyridoxal-phosphate-dependent aminotransferase family. Histidinol-phosphate aminotransferase subfamily.</text>
</comment>
<name>A0A7K0CCW8_9ACTN</name>
<sequence length="359" mass="38098">MSVPAFRPVLDQLPGYRATEGVYDGEPARPLSANESPDEPLPGVLAAVTAAGALAHRYPDPLCTALTRALARRHGVPEEAVLAGAGSVALLQALMTACARPGAEVVFPWRSFELYPPLAQLAGLRPVPVPLADHRNDLDAMADRITSDTRLVLVCNPNNPTGTVVGERALRAFLDRVPPDCQVVLDEAYFEYVRTPDTCSGLTLLGAYPNLAVTRTFSKAYGLAALRVGYLVGAPDVVEALAKVRLAYSVSGVAQEAALASLALEERLRARVDDTVAERTRMRTALLAAGFGVPESHSNFLWLPLGDDAAAFGRHCTAERIAVRTYDGEGVRVSVGSPGDNDAFLACAAAWPSAVYEPV</sequence>
<dbReference type="Pfam" id="PF00155">
    <property type="entry name" value="Aminotran_1_2"/>
    <property type="match status" value="1"/>
</dbReference>
<feature type="domain" description="Aminotransferase class I/classII large" evidence="7">
    <location>
        <begin position="31"/>
        <end position="343"/>
    </location>
</feature>
<dbReference type="InterPro" id="IPR015421">
    <property type="entry name" value="PyrdxlP-dep_Trfase_major"/>
</dbReference>
<reference evidence="8 9" key="1">
    <citation type="submission" date="2019-10" db="EMBL/GenBank/DDBJ databases">
        <title>Streptomyces smaragdinus sp. nov. and Streptomyces fabii sp. nov., isolated from the gut of fungus growing-termite Macrotermes natalensis.</title>
        <authorList>
            <person name="Schwitalla J."/>
            <person name="Benndorf R."/>
            <person name="Martin K."/>
            <person name="De Beer W."/>
            <person name="Kaster A.-K."/>
            <person name="Vollmers J."/>
            <person name="Poulsen M."/>
            <person name="Beemelmanns C."/>
        </authorList>
    </citation>
    <scope>NUCLEOTIDE SEQUENCE [LARGE SCALE GENOMIC DNA]</scope>
    <source>
        <strain evidence="8 9">RB5</strain>
    </source>
</reference>
<evidence type="ECO:0000256" key="4">
    <source>
        <dbReference type="ARBA" id="ARBA00022679"/>
    </source>
</evidence>
<evidence type="ECO:0000259" key="7">
    <source>
        <dbReference type="Pfam" id="PF00155"/>
    </source>
</evidence>
<dbReference type="GO" id="GO:0030170">
    <property type="term" value="F:pyridoxal phosphate binding"/>
    <property type="evidence" value="ECO:0007669"/>
    <property type="project" value="InterPro"/>
</dbReference>
<dbReference type="InterPro" id="IPR024892">
    <property type="entry name" value="ArAT"/>
</dbReference>
<dbReference type="Proteomes" id="UP000466345">
    <property type="component" value="Unassembled WGS sequence"/>
</dbReference>
<accession>A0A7K0CCW8</accession>
<keyword evidence="5 6" id="KW-0663">Pyridoxal phosphate</keyword>
<dbReference type="EMBL" id="WEGJ01000003">
    <property type="protein sequence ID" value="MQY11310.1"/>
    <property type="molecule type" value="Genomic_DNA"/>
</dbReference>
<dbReference type="SUPFAM" id="SSF53383">
    <property type="entry name" value="PLP-dependent transferases"/>
    <property type="match status" value="1"/>
</dbReference>
<dbReference type="PANTHER" id="PTHR43643:SF3">
    <property type="entry name" value="HISTIDINOL-PHOSPHATE AMINOTRANSFERASE"/>
    <property type="match status" value="1"/>
</dbReference>
<dbReference type="HAMAP" id="MF_01023">
    <property type="entry name" value="HisC_aminotrans_2"/>
    <property type="match status" value="1"/>
</dbReference>
<keyword evidence="6" id="KW-0028">Amino-acid biosynthesis</keyword>
<dbReference type="NCBIfam" id="NF002878">
    <property type="entry name" value="PRK03321.1"/>
    <property type="match status" value="1"/>
</dbReference>
<gene>
    <name evidence="8" type="primary">pat_2</name>
    <name evidence="6" type="synonym">hisC</name>
    <name evidence="8" type="ORF">SRB5_14250</name>
</gene>
<feature type="modified residue" description="N6-(pyridoxal phosphate)lysine" evidence="6">
    <location>
        <position position="219"/>
    </location>
</feature>
<evidence type="ECO:0000256" key="6">
    <source>
        <dbReference type="HAMAP-Rule" id="MF_01023"/>
    </source>
</evidence>